<evidence type="ECO:0008006" key="4">
    <source>
        <dbReference type="Google" id="ProtNLM"/>
    </source>
</evidence>
<evidence type="ECO:0000313" key="3">
    <source>
        <dbReference type="Proteomes" id="UP001497512"/>
    </source>
</evidence>
<proteinExistence type="predicted"/>
<dbReference type="Proteomes" id="UP001497512">
    <property type="component" value="Chromosome 2"/>
</dbReference>
<feature type="compositionally biased region" description="Basic and acidic residues" evidence="1">
    <location>
        <begin position="16"/>
        <end position="38"/>
    </location>
</feature>
<dbReference type="SUPFAM" id="SSF52833">
    <property type="entry name" value="Thioredoxin-like"/>
    <property type="match status" value="1"/>
</dbReference>
<accession>A0ABP0UBR0</accession>
<dbReference type="PANTHER" id="PTHR36057">
    <property type="match status" value="1"/>
</dbReference>
<dbReference type="Pfam" id="PF06764">
    <property type="entry name" value="DUF1223"/>
    <property type="match status" value="1"/>
</dbReference>
<dbReference type="InterPro" id="IPR010634">
    <property type="entry name" value="DUF1223"/>
</dbReference>
<protein>
    <recommendedName>
        <fullName evidence="4">DUF1223 domain-containing protein</fullName>
    </recommendedName>
</protein>
<sequence length="297" mass="32255">MSGFCCFRRGKVDANDERENTSRLKATATEKSKVRGDDAPTVAKGVSTAKPGGAAQQHQQSPVLLELFTSQGSSSCPPADVKFARLGQGQAKDIAGDVPVITLAYHVDYWNHLGWQDPFAKSMWTLRQRSYGQSLEQDSIYTPELVVQGRAHCVATDSDSATSLIQSAKRVPAPLIHVTFESTEPSTLQVSVTVSTKKKTTDETVDVMVALYENGLVTECTAGENRGKLLTNEYVVRGLETACTLQEGVPKKPVSGQVLFELWPGFSTSTTGIVIFLQNPTSKEIYGAEHFQLPVTL</sequence>
<evidence type="ECO:0000256" key="1">
    <source>
        <dbReference type="SAM" id="MobiDB-lite"/>
    </source>
</evidence>
<organism evidence="2 3">
    <name type="scientific">Sphagnum troendelagicum</name>
    <dbReference type="NCBI Taxonomy" id="128251"/>
    <lineage>
        <taxon>Eukaryota</taxon>
        <taxon>Viridiplantae</taxon>
        <taxon>Streptophyta</taxon>
        <taxon>Embryophyta</taxon>
        <taxon>Bryophyta</taxon>
        <taxon>Sphagnophytina</taxon>
        <taxon>Sphagnopsida</taxon>
        <taxon>Sphagnales</taxon>
        <taxon>Sphagnaceae</taxon>
        <taxon>Sphagnum</taxon>
    </lineage>
</organism>
<keyword evidence="3" id="KW-1185">Reference proteome</keyword>
<dbReference type="EMBL" id="OZ019894">
    <property type="protein sequence ID" value="CAK9217317.1"/>
    <property type="molecule type" value="Genomic_DNA"/>
</dbReference>
<feature type="region of interest" description="Disordered" evidence="1">
    <location>
        <begin position="16"/>
        <end position="57"/>
    </location>
</feature>
<dbReference type="PANTHER" id="PTHR36057:SF1">
    <property type="entry name" value="LIPOPROTEIN LIPID ATTACHMENT SITE-LIKE PROTEIN, PUTATIVE (DUF1223)-RELATED"/>
    <property type="match status" value="1"/>
</dbReference>
<gene>
    <name evidence="2" type="ORF">CSSPTR1EN2_LOCUS13910</name>
</gene>
<evidence type="ECO:0000313" key="2">
    <source>
        <dbReference type="EMBL" id="CAK9217317.1"/>
    </source>
</evidence>
<reference evidence="2" key="1">
    <citation type="submission" date="2024-02" db="EMBL/GenBank/DDBJ databases">
        <authorList>
            <consortium name="ELIXIR-Norway"/>
            <consortium name="Elixir Norway"/>
        </authorList>
    </citation>
    <scope>NUCLEOTIDE SEQUENCE</scope>
</reference>
<name>A0ABP0UBR0_9BRYO</name>
<dbReference type="InterPro" id="IPR036249">
    <property type="entry name" value="Thioredoxin-like_sf"/>
</dbReference>